<evidence type="ECO:0000313" key="5">
    <source>
        <dbReference type="EMBL" id="GHJ26858.1"/>
    </source>
</evidence>
<keyword evidence="5" id="KW-0378">Hydrolase</keyword>
<gene>
    <name evidence="5" type="ORF">TPA0910_12910</name>
</gene>
<comment type="cofactor">
    <cofactor evidence="1">
        <name>Mg(2+)</name>
        <dbReference type="ChEBI" id="CHEBI:18420"/>
    </cofactor>
</comment>
<dbReference type="InterPro" id="IPR011206">
    <property type="entry name" value="Citrate_lyase_beta/mcl1/mcl2"/>
</dbReference>
<accession>A0ABQ3TV76</accession>
<dbReference type="GO" id="GO:0004519">
    <property type="term" value="F:endonuclease activity"/>
    <property type="evidence" value="ECO:0007669"/>
    <property type="project" value="UniProtKB-KW"/>
</dbReference>
<dbReference type="GO" id="GO:0016829">
    <property type="term" value="F:lyase activity"/>
    <property type="evidence" value="ECO:0007669"/>
    <property type="project" value="UniProtKB-KW"/>
</dbReference>
<dbReference type="Proteomes" id="UP001054854">
    <property type="component" value="Unassembled WGS sequence"/>
</dbReference>
<keyword evidence="6" id="KW-1185">Reference proteome</keyword>
<keyword evidence="5" id="KW-0456">Lyase</keyword>
<dbReference type="Gene3D" id="3.20.20.60">
    <property type="entry name" value="Phosphoenolpyruvate-binding domains"/>
    <property type="match status" value="1"/>
</dbReference>
<evidence type="ECO:0000256" key="1">
    <source>
        <dbReference type="ARBA" id="ARBA00001946"/>
    </source>
</evidence>
<organism evidence="5 6">
    <name type="scientific">Streptomyces hygroscopicus</name>
    <dbReference type="NCBI Taxonomy" id="1912"/>
    <lineage>
        <taxon>Bacteria</taxon>
        <taxon>Bacillati</taxon>
        <taxon>Actinomycetota</taxon>
        <taxon>Actinomycetes</taxon>
        <taxon>Kitasatosporales</taxon>
        <taxon>Streptomycetaceae</taxon>
        <taxon>Streptomyces</taxon>
        <taxon>Streptomyces violaceusniger group</taxon>
    </lineage>
</organism>
<keyword evidence="5" id="KW-0255">Endonuclease</keyword>
<evidence type="ECO:0000313" key="6">
    <source>
        <dbReference type="Proteomes" id="UP001054854"/>
    </source>
</evidence>
<evidence type="ECO:0000259" key="4">
    <source>
        <dbReference type="Pfam" id="PF03328"/>
    </source>
</evidence>
<dbReference type="EMBL" id="BNEK01000002">
    <property type="protein sequence ID" value="GHJ26858.1"/>
    <property type="molecule type" value="Genomic_DNA"/>
</dbReference>
<feature type="domain" description="HpcH/HpaI aldolase/citrate lyase" evidence="4">
    <location>
        <begin position="6"/>
        <end position="208"/>
    </location>
</feature>
<dbReference type="RefSeq" id="WP_236256202.1">
    <property type="nucleotide sequence ID" value="NZ_BNEK01000002.1"/>
</dbReference>
<proteinExistence type="predicted"/>
<sequence length="268" mass="28252">MNVDARSWLFTPGDRPERFPKAVASGADAVILDLEDAVAPDAKPRARRSVLAWLAQGHRVWIRINDRRSGYWADDVGALASSHGLLGVVLPKTESAADVEETAALAGVGVVALIETARGVENAGHIARAAGVVALALGSADLRLDAGLGDDPLAWAYPRSRLVFAARAAGLKGPLDGPDMQLNDALITRVQAEQARAAGFGGKLCIHPRQVSAVNEAFGYTRGQAAWARAVVSAAEHSHGAAVRVGGEMIDRPRLELAKRIVTAEQEK</sequence>
<keyword evidence="5" id="KW-0540">Nuclease</keyword>
<keyword evidence="3" id="KW-0460">Magnesium</keyword>
<dbReference type="InterPro" id="IPR005000">
    <property type="entry name" value="Aldolase/citrate-lyase_domain"/>
</dbReference>
<dbReference type="PANTHER" id="PTHR32308:SF10">
    <property type="entry name" value="CITRATE LYASE SUBUNIT BETA"/>
    <property type="match status" value="1"/>
</dbReference>
<dbReference type="PANTHER" id="PTHR32308">
    <property type="entry name" value="LYASE BETA SUBUNIT, PUTATIVE (AFU_ORTHOLOGUE AFUA_4G13030)-RELATED"/>
    <property type="match status" value="1"/>
</dbReference>
<dbReference type="PIRSF" id="PIRSF015582">
    <property type="entry name" value="Cit_lyase_B"/>
    <property type="match status" value="1"/>
</dbReference>
<evidence type="ECO:0000256" key="2">
    <source>
        <dbReference type="ARBA" id="ARBA00022723"/>
    </source>
</evidence>
<comment type="caution">
    <text evidence="5">The sequence shown here is derived from an EMBL/GenBank/DDBJ whole genome shotgun (WGS) entry which is preliminary data.</text>
</comment>
<keyword evidence="2" id="KW-0479">Metal-binding</keyword>
<reference evidence="5" key="1">
    <citation type="submission" date="2024-05" db="EMBL/GenBank/DDBJ databases">
        <title>Whole genome shotgun sequence of Streptomyces hygroscopicus NBRC 113678.</title>
        <authorList>
            <person name="Komaki H."/>
            <person name="Tamura T."/>
        </authorList>
    </citation>
    <scope>NUCLEOTIDE SEQUENCE</scope>
    <source>
        <strain evidence="5">N11-34</strain>
    </source>
</reference>
<dbReference type="SUPFAM" id="SSF51621">
    <property type="entry name" value="Phosphoenolpyruvate/pyruvate domain"/>
    <property type="match status" value="1"/>
</dbReference>
<protein>
    <submittedName>
        <fullName evidence="5">Citryl-CoA lyase</fullName>
    </submittedName>
</protein>
<evidence type="ECO:0000256" key="3">
    <source>
        <dbReference type="ARBA" id="ARBA00022842"/>
    </source>
</evidence>
<name>A0ABQ3TV76_STRHY</name>
<dbReference type="Pfam" id="PF03328">
    <property type="entry name" value="HpcH_HpaI"/>
    <property type="match status" value="1"/>
</dbReference>
<dbReference type="InterPro" id="IPR040442">
    <property type="entry name" value="Pyrv_kinase-like_dom_sf"/>
</dbReference>
<dbReference type="InterPro" id="IPR015813">
    <property type="entry name" value="Pyrv/PenolPyrv_kinase-like_dom"/>
</dbReference>